<dbReference type="Pfam" id="PF00528">
    <property type="entry name" value="BPD_transp_1"/>
    <property type="match status" value="1"/>
</dbReference>
<feature type="transmembrane region" description="Helical" evidence="7">
    <location>
        <begin position="79"/>
        <end position="100"/>
    </location>
</feature>
<gene>
    <name evidence="9" type="ORF">BAE39_15390</name>
</gene>
<sequence>MRKRHTSKDRLITVALHVALAAGLFFAAFPIYWMLSSSFKSNTEIFALPPTILPKTFTLEAYAAILGDPVKLRFFFNSYFVAGTVTVLTVLIALLAAYGFSRFNFRGKGSLNTLIISTQTIPPITLLIPFFGLVVSYGIFDTYVALILTYLVFTLPYAILLMTGYLNTLPRDLDEAVAVDGGTSWTALWRVIVPISLPGIVATSVYTFLLCWNEFLFALTLTKSTSMRTVPIGIQLLMGQHAFEWNQMMAMSVLGSLPLLLIYLVAQRYFLAGMTAGSVK</sequence>
<reference evidence="10" key="1">
    <citation type="submission" date="2016-06" db="EMBL/GenBank/DDBJ databases">
        <title>NZP2037 Pacbio-Illumina hybrid assembly.</title>
        <authorList>
            <person name="Ramsay J.P."/>
        </authorList>
    </citation>
    <scope>NUCLEOTIDE SEQUENCE [LARGE SCALE GENOMIC DNA]</scope>
    <source>
        <strain evidence="10">R7ANS::ICEMlSym2042</strain>
    </source>
</reference>
<keyword evidence="6 7" id="KW-0472">Membrane</keyword>
<comment type="similarity">
    <text evidence="7">Belongs to the binding-protein-dependent transport system permease family.</text>
</comment>
<comment type="subcellular location">
    <subcellularLocation>
        <location evidence="1 7">Cell membrane</location>
        <topology evidence="1 7">Multi-pass membrane protein</topology>
    </subcellularLocation>
</comment>
<evidence type="ECO:0000256" key="5">
    <source>
        <dbReference type="ARBA" id="ARBA00022989"/>
    </source>
</evidence>
<keyword evidence="5 7" id="KW-1133">Transmembrane helix</keyword>
<proteinExistence type="inferred from homology"/>
<evidence type="ECO:0000256" key="3">
    <source>
        <dbReference type="ARBA" id="ARBA00022475"/>
    </source>
</evidence>
<dbReference type="InterPro" id="IPR000515">
    <property type="entry name" value="MetI-like"/>
</dbReference>
<dbReference type="CDD" id="cd06261">
    <property type="entry name" value="TM_PBP2"/>
    <property type="match status" value="1"/>
</dbReference>
<feature type="transmembrane region" description="Helical" evidence="7">
    <location>
        <begin position="146"/>
        <end position="166"/>
    </location>
</feature>
<dbReference type="GO" id="GO:0005886">
    <property type="term" value="C:plasma membrane"/>
    <property type="evidence" value="ECO:0007669"/>
    <property type="project" value="UniProtKB-SubCell"/>
</dbReference>
<dbReference type="PANTHER" id="PTHR32243:SF18">
    <property type="entry name" value="INNER MEMBRANE ABC TRANSPORTER PERMEASE PROTEIN YCJP"/>
    <property type="match status" value="1"/>
</dbReference>
<feature type="transmembrane region" description="Helical" evidence="7">
    <location>
        <begin position="248"/>
        <end position="266"/>
    </location>
</feature>
<keyword evidence="4 7" id="KW-0812">Transmembrane</keyword>
<feature type="transmembrane region" description="Helical" evidence="7">
    <location>
        <begin position="12"/>
        <end position="33"/>
    </location>
</feature>
<dbReference type="Gene3D" id="1.10.3720.10">
    <property type="entry name" value="MetI-like"/>
    <property type="match status" value="1"/>
</dbReference>
<dbReference type="GO" id="GO:0055085">
    <property type="term" value="P:transmembrane transport"/>
    <property type="evidence" value="ECO:0007669"/>
    <property type="project" value="InterPro"/>
</dbReference>
<feature type="transmembrane region" description="Helical" evidence="7">
    <location>
        <begin position="121"/>
        <end position="140"/>
    </location>
</feature>
<dbReference type="Proteomes" id="UP000093748">
    <property type="component" value="Unassembled WGS sequence"/>
</dbReference>
<name>A0A1A5IEC3_RHILI</name>
<evidence type="ECO:0000313" key="10">
    <source>
        <dbReference type="Proteomes" id="UP000093748"/>
    </source>
</evidence>
<evidence type="ECO:0000313" key="9">
    <source>
        <dbReference type="EMBL" id="OBP77390.1"/>
    </source>
</evidence>
<keyword evidence="2 7" id="KW-0813">Transport</keyword>
<feature type="domain" description="ABC transmembrane type-1" evidence="8">
    <location>
        <begin position="75"/>
        <end position="266"/>
    </location>
</feature>
<dbReference type="GeneID" id="66685450"/>
<dbReference type="PROSITE" id="PS50267">
    <property type="entry name" value="NA_NEUROTRAN_SYMP_3"/>
    <property type="match status" value="1"/>
</dbReference>
<protein>
    <submittedName>
        <fullName evidence="9">Sugar ABC transporter permease</fullName>
    </submittedName>
</protein>
<dbReference type="InterPro" id="IPR050901">
    <property type="entry name" value="BP-dep_ABC_trans_perm"/>
</dbReference>
<evidence type="ECO:0000256" key="1">
    <source>
        <dbReference type="ARBA" id="ARBA00004651"/>
    </source>
</evidence>
<dbReference type="PANTHER" id="PTHR32243">
    <property type="entry name" value="MALTOSE TRANSPORT SYSTEM PERMEASE-RELATED"/>
    <property type="match status" value="1"/>
</dbReference>
<dbReference type="EMBL" id="LZTJ01000012">
    <property type="protein sequence ID" value="OBP77390.1"/>
    <property type="molecule type" value="Genomic_DNA"/>
</dbReference>
<feature type="transmembrane region" description="Helical" evidence="7">
    <location>
        <begin position="187"/>
        <end position="209"/>
    </location>
</feature>
<comment type="caution">
    <text evidence="9">The sequence shown here is derived from an EMBL/GenBank/DDBJ whole genome shotgun (WGS) entry which is preliminary data.</text>
</comment>
<evidence type="ECO:0000256" key="6">
    <source>
        <dbReference type="ARBA" id="ARBA00023136"/>
    </source>
</evidence>
<dbReference type="SUPFAM" id="SSF161098">
    <property type="entry name" value="MetI-like"/>
    <property type="match status" value="1"/>
</dbReference>
<evidence type="ECO:0000256" key="2">
    <source>
        <dbReference type="ARBA" id="ARBA00022448"/>
    </source>
</evidence>
<evidence type="ECO:0000256" key="4">
    <source>
        <dbReference type="ARBA" id="ARBA00022692"/>
    </source>
</evidence>
<evidence type="ECO:0000259" key="8">
    <source>
        <dbReference type="PROSITE" id="PS50928"/>
    </source>
</evidence>
<dbReference type="InterPro" id="IPR000175">
    <property type="entry name" value="Na/ntran_symport"/>
</dbReference>
<dbReference type="RefSeq" id="WP_032929243.1">
    <property type="nucleotide sequence ID" value="NZ_LZTH01000012.1"/>
</dbReference>
<dbReference type="AlphaFoldDB" id="A0A1A5IEC3"/>
<organism evidence="9 10">
    <name type="scientific">Rhizobium loti</name>
    <name type="common">Mesorhizobium loti</name>
    <dbReference type="NCBI Taxonomy" id="381"/>
    <lineage>
        <taxon>Bacteria</taxon>
        <taxon>Pseudomonadati</taxon>
        <taxon>Pseudomonadota</taxon>
        <taxon>Alphaproteobacteria</taxon>
        <taxon>Hyphomicrobiales</taxon>
        <taxon>Phyllobacteriaceae</taxon>
        <taxon>Mesorhizobium</taxon>
    </lineage>
</organism>
<dbReference type="OrthoDB" id="9815445at2"/>
<dbReference type="InterPro" id="IPR035906">
    <property type="entry name" value="MetI-like_sf"/>
</dbReference>
<dbReference type="PROSITE" id="PS50928">
    <property type="entry name" value="ABC_TM1"/>
    <property type="match status" value="1"/>
</dbReference>
<accession>A0A1A5IEC3</accession>
<evidence type="ECO:0000256" key="7">
    <source>
        <dbReference type="RuleBase" id="RU363032"/>
    </source>
</evidence>
<keyword evidence="3" id="KW-1003">Cell membrane</keyword>